<feature type="domain" description="Formyl transferase N-terminal" evidence="4">
    <location>
        <begin position="54"/>
        <end position="168"/>
    </location>
</feature>
<dbReference type="RefSeq" id="WP_267267634.1">
    <property type="nucleotide sequence ID" value="NZ_JAOVZW010000034.1"/>
</dbReference>
<dbReference type="InterPro" id="IPR044135">
    <property type="entry name" value="Met-tRNA-FMT_C"/>
</dbReference>
<dbReference type="InterPro" id="IPR036477">
    <property type="entry name" value="Formyl_transf_N_sf"/>
</dbReference>
<evidence type="ECO:0000313" key="6">
    <source>
        <dbReference type="EMBL" id="MCX8526406.1"/>
    </source>
</evidence>
<keyword evidence="2" id="KW-0808">Transferase</keyword>
<accession>A0ABT3XXL2</accession>
<gene>
    <name evidence="6" type="ORF">OF897_21035</name>
</gene>
<dbReference type="InterPro" id="IPR005793">
    <property type="entry name" value="Formyl_trans_C"/>
</dbReference>
<protein>
    <submittedName>
        <fullName evidence="6">Formyltransferase family protein</fullName>
    </submittedName>
</protein>
<keyword evidence="7" id="KW-1185">Reference proteome</keyword>
<comment type="caution">
    <text evidence="6">The sequence shown here is derived from an EMBL/GenBank/DDBJ whole genome shotgun (WGS) entry which is preliminary data.</text>
</comment>
<evidence type="ECO:0000256" key="3">
    <source>
        <dbReference type="ARBA" id="ARBA00022917"/>
    </source>
</evidence>
<evidence type="ECO:0000313" key="7">
    <source>
        <dbReference type="Proteomes" id="UP001073122"/>
    </source>
</evidence>
<feature type="domain" description="Formyl transferase C-terminal" evidence="5">
    <location>
        <begin position="208"/>
        <end position="291"/>
    </location>
</feature>
<dbReference type="InterPro" id="IPR011034">
    <property type="entry name" value="Formyl_transferase-like_C_sf"/>
</dbReference>
<sequence>MFRIIMTASKIAVLCNNRMAIPALQALASQGRLCALGVPEANTDVIDFCLLLSKQSGIPLLIIKKENLSAQLEELITKTNAQFIFTMTFPWKIPAAVLNKHQDKFYNFHYGLLPEMRGADPVFESIRSGAKETGITVHAIENKIDKGAIILKKILPLSIKMTHGVLCTNLSWLGANLLNELLILLKNNSKGTQQDEGNAKYFAKPVAADVCISWQRYDAKTIEALSRACNPWNKGAYTQWNGWNIRVVEATVINEASHRSDLPGTILTLDEDNGLIVKCNNETQLRLDIIYTDEGFMSGHKLFAFGMKKGSRFVNL</sequence>
<dbReference type="Pfam" id="PF02911">
    <property type="entry name" value="Formyl_trans_C"/>
    <property type="match status" value="1"/>
</dbReference>
<dbReference type="SUPFAM" id="SSF53328">
    <property type="entry name" value="Formyltransferase"/>
    <property type="match status" value="1"/>
</dbReference>
<dbReference type="EMBL" id="JAOVZW010000034">
    <property type="protein sequence ID" value="MCX8526406.1"/>
    <property type="molecule type" value="Genomic_DNA"/>
</dbReference>
<dbReference type="SUPFAM" id="SSF50486">
    <property type="entry name" value="FMT C-terminal domain-like"/>
    <property type="match status" value="1"/>
</dbReference>
<dbReference type="Gene3D" id="3.40.50.12230">
    <property type="match status" value="1"/>
</dbReference>
<evidence type="ECO:0000259" key="5">
    <source>
        <dbReference type="Pfam" id="PF02911"/>
    </source>
</evidence>
<reference evidence="6" key="1">
    <citation type="submission" date="2022-10" db="EMBL/GenBank/DDBJ databases">
        <title>Chryseobacterium sp. nov., a novel bacterial species.</title>
        <authorList>
            <person name="Cao Y."/>
        </authorList>
    </citation>
    <scope>NUCLEOTIDE SEQUENCE</scope>
    <source>
        <strain evidence="6">CCTCC AB2015118</strain>
    </source>
</reference>
<evidence type="ECO:0000259" key="4">
    <source>
        <dbReference type="Pfam" id="PF00551"/>
    </source>
</evidence>
<dbReference type="Pfam" id="PF00551">
    <property type="entry name" value="Formyl_trans_N"/>
    <property type="match status" value="1"/>
</dbReference>
<organism evidence="6 7">
    <name type="scientific">Chryseobacterium formosus</name>
    <dbReference type="NCBI Taxonomy" id="1537363"/>
    <lineage>
        <taxon>Bacteria</taxon>
        <taxon>Pseudomonadati</taxon>
        <taxon>Bacteroidota</taxon>
        <taxon>Flavobacteriia</taxon>
        <taxon>Flavobacteriales</taxon>
        <taxon>Weeksellaceae</taxon>
        <taxon>Chryseobacterium group</taxon>
        <taxon>Chryseobacterium</taxon>
    </lineage>
</organism>
<dbReference type="PANTHER" id="PTHR11138:SF5">
    <property type="entry name" value="METHIONYL-TRNA FORMYLTRANSFERASE, MITOCHONDRIAL"/>
    <property type="match status" value="1"/>
</dbReference>
<evidence type="ECO:0000256" key="2">
    <source>
        <dbReference type="ARBA" id="ARBA00022679"/>
    </source>
</evidence>
<dbReference type="PANTHER" id="PTHR11138">
    <property type="entry name" value="METHIONYL-TRNA FORMYLTRANSFERASE"/>
    <property type="match status" value="1"/>
</dbReference>
<name>A0ABT3XXL2_9FLAO</name>
<comment type="similarity">
    <text evidence="1">Belongs to the Fmt family.</text>
</comment>
<keyword evidence="3" id="KW-0648">Protein biosynthesis</keyword>
<dbReference type="Proteomes" id="UP001073122">
    <property type="component" value="Unassembled WGS sequence"/>
</dbReference>
<proteinExistence type="inferred from homology"/>
<dbReference type="InterPro" id="IPR002376">
    <property type="entry name" value="Formyl_transf_N"/>
</dbReference>
<dbReference type="CDD" id="cd08704">
    <property type="entry name" value="Met_tRNA_FMT_C"/>
    <property type="match status" value="1"/>
</dbReference>
<evidence type="ECO:0000256" key="1">
    <source>
        <dbReference type="ARBA" id="ARBA00010699"/>
    </source>
</evidence>